<comment type="caution">
    <text evidence="2">The sequence shown here is derived from an EMBL/GenBank/DDBJ whole genome shotgun (WGS) entry which is preliminary data.</text>
</comment>
<feature type="non-terminal residue" evidence="2">
    <location>
        <position position="1"/>
    </location>
</feature>
<dbReference type="GO" id="GO:0051536">
    <property type="term" value="F:iron-sulfur cluster binding"/>
    <property type="evidence" value="ECO:0007669"/>
    <property type="project" value="InterPro"/>
</dbReference>
<evidence type="ECO:0000313" key="2">
    <source>
        <dbReference type="EMBL" id="GAI85639.1"/>
    </source>
</evidence>
<dbReference type="InterPro" id="IPR036188">
    <property type="entry name" value="FAD/NAD-bd_sf"/>
</dbReference>
<dbReference type="PRINTS" id="PR00469">
    <property type="entry name" value="PNDRDTASEII"/>
</dbReference>
<accession>X1U019</accession>
<dbReference type="PANTHER" id="PTHR10093">
    <property type="entry name" value="IRON-SULFUR CLUSTER ASSEMBLY ENZYME NIFU HOMOLOG"/>
    <property type="match status" value="1"/>
</dbReference>
<protein>
    <recommendedName>
        <fullName evidence="1">NIF system FeS cluster assembly NifU N-terminal domain-containing protein</fullName>
    </recommendedName>
</protein>
<dbReference type="InterPro" id="IPR002871">
    <property type="entry name" value="NIF_FeS_clus_asmbl_NifU_N"/>
</dbReference>
<dbReference type="Gene3D" id="3.50.50.60">
    <property type="entry name" value="FAD/NAD(P)-binding domain"/>
    <property type="match status" value="1"/>
</dbReference>
<dbReference type="Pfam" id="PF01592">
    <property type="entry name" value="NifU_N"/>
    <property type="match status" value="1"/>
</dbReference>
<gene>
    <name evidence="2" type="ORF">S12H4_21797</name>
</gene>
<dbReference type="EMBL" id="BARW01011267">
    <property type="protein sequence ID" value="GAI85639.1"/>
    <property type="molecule type" value="Genomic_DNA"/>
</dbReference>
<dbReference type="CDD" id="cd06664">
    <property type="entry name" value="IscU_like"/>
    <property type="match status" value="1"/>
</dbReference>
<proteinExistence type="predicted"/>
<name>X1U019_9ZZZZ</name>
<dbReference type="GO" id="GO:0016226">
    <property type="term" value="P:iron-sulfur cluster assembly"/>
    <property type="evidence" value="ECO:0007669"/>
    <property type="project" value="InterPro"/>
</dbReference>
<dbReference type="Gene3D" id="3.90.1010.10">
    <property type="match status" value="1"/>
</dbReference>
<evidence type="ECO:0000259" key="1">
    <source>
        <dbReference type="Pfam" id="PF01592"/>
    </source>
</evidence>
<sequence>SDIKFKTFGCGSAVSTSSMITEMAKGMTLDEAYKITRQNVADELDGLPPIKMHCSNLAADALKAAIDNYRLGTEPEIEIVTSCQLDVRIILGIDDFLGKGVYKEVPADLEEFREKRIIIVDSGDESLELALKLTEYTGRVIVVTSAKSVPGTVDLRRKLKHSDVKILQESELIEIKGELDEVEKIVIHDFDEDENYELFVDVVIVLDYRL</sequence>
<dbReference type="SUPFAM" id="SSF51905">
    <property type="entry name" value="FAD/NAD(P)-binding domain"/>
    <property type="match status" value="1"/>
</dbReference>
<dbReference type="AlphaFoldDB" id="X1U019"/>
<reference evidence="2" key="1">
    <citation type="journal article" date="2014" name="Front. Microbiol.">
        <title>High frequency of phylogenetically diverse reductive dehalogenase-homologous genes in deep subseafloor sedimentary metagenomes.</title>
        <authorList>
            <person name="Kawai M."/>
            <person name="Futagami T."/>
            <person name="Toyoda A."/>
            <person name="Takaki Y."/>
            <person name="Nishi S."/>
            <person name="Hori S."/>
            <person name="Arai W."/>
            <person name="Tsubouchi T."/>
            <person name="Morono Y."/>
            <person name="Uchiyama I."/>
            <person name="Ito T."/>
            <person name="Fujiyama A."/>
            <person name="Inagaki F."/>
            <person name="Takami H."/>
        </authorList>
    </citation>
    <scope>NUCLEOTIDE SEQUENCE</scope>
    <source>
        <strain evidence="2">Expedition CK06-06</strain>
    </source>
</reference>
<dbReference type="GO" id="GO:0005506">
    <property type="term" value="F:iron ion binding"/>
    <property type="evidence" value="ECO:0007669"/>
    <property type="project" value="InterPro"/>
</dbReference>
<dbReference type="SUPFAM" id="SSF82649">
    <property type="entry name" value="SufE/NifU"/>
    <property type="match status" value="1"/>
</dbReference>
<organism evidence="2">
    <name type="scientific">marine sediment metagenome</name>
    <dbReference type="NCBI Taxonomy" id="412755"/>
    <lineage>
        <taxon>unclassified sequences</taxon>
        <taxon>metagenomes</taxon>
        <taxon>ecological metagenomes</taxon>
    </lineage>
</organism>
<feature type="domain" description="NIF system FeS cluster assembly NifU N-terminal" evidence="1">
    <location>
        <begin position="2"/>
        <end position="70"/>
    </location>
</feature>